<accession>A0A540VK48</accession>
<sequence length="67" mass="7372">MKEKRAAAYRLSATVALVLAALTVLEFFVAVYMASTALLFLIALFKGAAVVHFFMHVSRLWSQEGGH</sequence>
<organism evidence="2 3">
    <name type="scientific">Litorilinea aerophila</name>
    <dbReference type="NCBI Taxonomy" id="1204385"/>
    <lineage>
        <taxon>Bacteria</taxon>
        <taxon>Bacillati</taxon>
        <taxon>Chloroflexota</taxon>
        <taxon>Caldilineae</taxon>
        <taxon>Caldilineales</taxon>
        <taxon>Caldilineaceae</taxon>
        <taxon>Litorilinea</taxon>
    </lineage>
</organism>
<evidence type="ECO:0000313" key="3">
    <source>
        <dbReference type="Proteomes" id="UP000317371"/>
    </source>
</evidence>
<dbReference type="AlphaFoldDB" id="A0A540VK48"/>
<reference evidence="2 3" key="1">
    <citation type="submission" date="2019-06" db="EMBL/GenBank/DDBJ databases">
        <title>Genome sequence of Litorilinea aerophila BAA-2444.</title>
        <authorList>
            <person name="Maclea K.S."/>
            <person name="Maurais E.G."/>
            <person name="Iannazzi L.C."/>
        </authorList>
    </citation>
    <scope>NUCLEOTIDE SEQUENCE [LARGE SCALE GENOMIC DNA]</scope>
    <source>
        <strain evidence="2 3">ATCC BAA-2444</strain>
    </source>
</reference>
<dbReference type="RefSeq" id="WP_141608751.1">
    <property type="nucleotide sequence ID" value="NZ_VIGC02000004.1"/>
</dbReference>
<keyword evidence="1" id="KW-1133">Transmembrane helix</keyword>
<keyword evidence="1" id="KW-0472">Membrane</keyword>
<evidence type="ECO:0000313" key="2">
    <source>
        <dbReference type="EMBL" id="TQE97155.1"/>
    </source>
</evidence>
<feature type="transmembrane region" description="Helical" evidence="1">
    <location>
        <begin position="31"/>
        <end position="54"/>
    </location>
</feature>
<dbReference type="InParanoid" id="A0A540VK48"/>
<protein>
    <recommendedName>
        <fullName evidence="4">Cytochrome C oxidase subunit IV family protein</fullName>
    </recommendedName>
</protein>
<name>A0A540VK48_9CHLR</name>
<keyword evidence="3" id="KW-1185">Reference proteome</keyword>
<proteinExistence type="predicted"/>
<feature type="transmembrane region" description="Helical" evidence="1">
    <location>
        <begin position="7"/>
        <end position="25"/>
    </location>
</feature>
<gene>
    <name evidence="2" type="ORF">FKZ61_03790</name>
</gene>
<evidence type="ECO:0008006" key="4">
    <source>
        <dbReference type="Google" id="ProtNLM"/>
    </source>
</evidence>
<dbReference type="Proteomes" id="UP000317371">
    <property type="component" value="Unassembled WGS sequence"/>
</dbReference>
<keyword evidence="1" id="KW-0812">Transmembrane</keyword>
<evidence type="ECO:0000256" key="1">
    <source>
        <dbReference type="SAM" id="Phobius"/>
    </source>
</evidence>
<comment type="caution">
    <text evidence="2">The sequence shown here is derived from an EMBL/GenBank/DDBJ whole genome shotgun (WGS) entry which is preliminary data.</text>
</comment>
<dbReference type="EMBL" id="VIGC01000004">
    <property type="protein sequence ID" value="TQE97155.1"/>
    <property type="molecule type" value="Genomic_DNA"/>
</dbReference>